<sequence>MNLTQHLKKALAPIDVRFPDHIIMMATETVSLAERGRCDGLKIWQGVPTCLPIQCFPSPTFLDLILCNSAINRAPRLGSCSRRDM</sequence>
<keyword evidence="3" id="KW-1185">Reference proteome</keyword>
<reference evidence="2 3" key="1">
    <citation type="submission" date="2020-08" db="EMBL/GenBank/DDBJ databases">
        <title>Paraeoetvoesia sp. YC-7-48 draft genome sequence.</title>
        <authorList>
            <person name="Yao L."/>
        </authorList>
    </citation>
    <scope>NUCLEOTIDE SEQUENCE [LARGE SCALE GENOMIC DNA]</scope>
    <source>
        <strain evidence="3">YC-7-48</strain>
    </source>
</reference>
<name>A0A842HP88_9BURK</name>
<gene>
    <name evidence="2" type="ORF">GTU67_08900</name>
</gene>
<proteinExistence type="predicted"/>
<dbReference type="EMBL" id="JACJUU010000006">
    <property type="protein sequence ID" value="MBC2770026.1"/>
    <property type="molecule type" value="Genomic_DNA"/>
</dbReference>
<comment type="caution">
    <text evidence="2">The sequence shown here is derived from an EMBL/GenBank/DDBJ whole genome shotgun (WGS) entry which is preliminary data.</text>
</comment>
<dbReference type="Pfam" id="PF04002">
    <property type="entry name" value="RadC"/>
    <property type="match status" value="1"/>
</dbReference>
<dbReference type="AlphaFoldDB" id="A0A842HP88"/>
<evidence type="ECO:0000259" key="1">
    <source>
        <dbReference type="Pfam" id="PF04002"/>
    </source>
</evidence>
<dbReference type="InterPro" id="IPR025657">
    <property type="entry name" value="RadC_JAB"/>
</dbReference>
<feature type="domain" description="RadC-like JAB" evidence="1">
    <location>
        <begin position="2"/>
        <end position="36"/>
    </location>
</feature>
<evidence type="ECO:0000313" key="2">
    <source>
        <dbReference type="EMBL" id="MBC2770026.1"/>
    </source>
</evidence>
<organism evidence="2 3">
    <name type="scientific">Pusillimonas minor</name>
    <dbReference type="NCBI Taxonomy" id="2697024"/>
    <lineage>
        <taxon>Bacteria</taxon>
        <taxon>Pseudomonadati</taxon>
        <taxon>Pseudomonadota</taxon>
        <taxon>Betaproteobacteria</taxon>
        <taxon>Burkholderiales</taxon>
        <taxon>Alcaligenaceae</taxon>
        <taxon>Pusillimonas</taxon>
    </lineage>
</organism>
<evidence type="ECO:0000313" key="3">
    <source>
        <dbReference type="Proteomes" id="UP000545386"/>
    </source>
</evidence>
<dbReference type="Proteomes" id="UP000545386">
    <property type="component" value="Unassembled WGS sequence"/>
</dbReference>
<accession>A0A842HP88</accession>
<protein>
    <recommendedName>
        <fullName evidence="1">RadC-like JAB domain-containing protein</fullName>
    </recommendedName>
</protein>